<dbReference type="InterPro" id="IPR007219">
    <property type="entry name" value="XnlR_reg_dom"/>
</dbReference>
<dbReference type="InterPro" id="IPR050987">
    <property type="entry name" value="AtrR-like"/>
</dbReference>
<dbReference type="SUPFAM" id="SSF57701">
    <property type="entry name" value="Zn2/Cys6 DNA-binding domain"/>
    <property type="match status" value="1"/>
</dbReference>
<feature type="compositionally biased region" description="Polar residues" evidence="3">
    <location>
        <begin position="68"/>
        <end position="113"/>
    </location>
</feature>
<evidence type="ECO:0000256" key="3">
    <source>
        <dbReference type="SAM" id="MobiDB-lite"/>
    </source>
</evidence>
<protein>
    <recommendedName>
        <fullName evidence="4">Zn(2)-C6 fungal-type domain-containing protein</fullName>
    </recommendedName>
</protein>
<evidence type="ECO:0000259" key="4">
    <source>
        <dbReference type="PROSITE" id="PS50048"/>
    </source>
</evidence>
<feature type="domain" description="Zn(2)-C6 fungal-type" evidence="4">
    <location>
        <begin position="18"/>
        <end position="48"/>
    </location>
</feature>
<dbReference type="Gene3D" id="4.10.240.10">
    <property type="entry name" value="Zn(2)-C6 fungal-type DNA-binding domain"/>
    <property type="match status" value="1"/>
</dbReference>
<evidence type="ECO:0000313" key="5">
    <source>
        <dbReference type="EMBL" id="KAK7413276.1"/>
    </source>
</evidence>
<keyword evidence="2" id="KW-0539">Nucleus</keyword>
<sequence>MDGSSQAKRPKRRRLNFACNYCRARKTRCDEQVPSCHACIVAGVECITTNRRQPGVQVERRGAGPRPGQTQPDSTTSQVDAQARRSVSQSDGGSSMWANNPLTPVSTGGNTQGEFWRLNEQPPGSHREPATEPDEGSRFVGRLPLVPRIGGSNTLELLTGWLDLAFFRLGVKLNFSTIFELGNDGVETMAASIPVSIVPPSLPSSEESHRLVEEYFASVNPLFPLLEVDSVIKELQTALGKGREECLSNASTSLSMLVLYLVLAIASLERADDIGRAASYTEFCKSMLGQVIGCHSVTAVQIVFLLSLALRWQDKLQSSWSMLALCVSMAQALGFHLQRSPWRSISSSSLSAAAAPSTVLPELYEVARRTWWSIYAFDKLSAFEFGRPSTIRDSDCDQVSPKPGTTDAPNKPNLFCMVTSLAQVLSDINEKSIRNRNQEERSSPQSLETAIDRKVQETGEMVLSLMNWADGLPEGYRSRLDLVTDMITFPQAAFISVQYHNALLILLRNSFLISEDAIREILEKRAVGQPWEHVVRNGQMIAANAARSIVRLLVEGADQGLRPVFSTSAAPLHALYVLAVHLITHPGSRLVNSDLDLINNAVEIAQAQGQNLISNQLEEVVLWRTNGILLSQMRSVGTGEILGSC</sequence>
<dbReference type="PROSITE" id="PS50048">
    <property type="entry name" value="ZN2_CY6_FUNGAL_2"/>
    <property type="match status" value="1"/>
</dbReference>
<comment type="caution">
    <text evidence="5">The sequence shown here is derived from an EMBL/GenBank/DDBJ whole genome shotgun (WGS) entry which is preliminary data.</text>
</comment>
<name>A0ABR1GWR8_9HYPO</name>
<dbReference type="SMART" id="SM00906">
    <property type="entry name" value="Fungal_trans"/>
    <property type="match status" value="1"/>
</dbReference>
<accession>A0ABR1GWR8</accession>
<feature type="region of interest" description="Disordered" evidence="3">
    <location>
        <begin position="55"/>
        <end position="138"/>
    </location>
</feature>
<gene>
    <name evidence="5" type="ORF">QQX98_007864</name>
</gene>
<keyword evidence="6" id="KW-1185">Reference proteome</keyword>
<dbReference type="Pfam" id="PF04082">
    <property type="entry name" value="Fungal_trans"/>
    <property type="match status" value="1"/>
</dbReference>
<evidence type="ECO:0000313" key="6">
    <source>
        <dbReference type="Proteomes" id="UP001498476"/>
    </source>
</evidence>
<reference evidence="5 6" key="1">
    <citation type="journal article" date="2025" name="Microbiol. Resour. Announc.">
        <title>Draft genome sequences for Neonectria magnoliae and Neonectria punicea, canker pathogens of Liriodendron tulipifera and Acer saccharum in West Virginia.</title>
        <authorList>
            <person name="Petronek H.M."/>
            <person name="Kasson M.T."/>
            <person name="Metheny A.M."/>
            <person name="Stauder C.M."/>
            <person name="Lovett B."/>
            <person name="Lynch S.C."/>
            <person name="Garnas J.R."/>
            <person name="Kasson L.R."/>
            <person name="Stajich J.E."/>
        </authorList>
    </citation>
    <scope>NUCLEOTIDE SEQUENCE [LARGE SCALE GENOMIC DNA]</scope>
    <source>
        <strain evidence="5 6">NRRL 64653</strain>
    </source>
</reference>
<evidence type="ECO:0000256" key="1">
    <source>
        <dbReference type="ARBA" id="ARBA00022723"/>
    </source>
</evidence>
<dbReference type="CDD" id="cd12148">
    <property type="entry name" value="fungal_TF_MHR"/>
    <property type="match status" value="1"/>
</dbReference>
<dbReference type="Pfam" id="PF00172">
    <property type="entry name" value="Zn_clus"/>
    <property type="match status" value="1"/>
</dbReference>
<dbReference type="InterPro" id="IPR036864">
    <property type="entry name" value="Zn2-C6_fun-type_DNA-bd_sf"/>
</dbReference>
<proteinExistence type="predicted"/>
<dbReference type="PROSITE" id="PS00463">
    <property type="entry name" value="ZN2_CY6_FUNGAL_1"/>
    <property type="match status" value="1"/>
</dbReference>
<evidence type="ECO:0000256" key="2">
    <source>
        <dbReference type="ARBA" id="ARBA00023242"/>
    </source>
</evidence>
<keyword evidence="1" id="KW-0479">Metal-binding</keyword>
<dbReference type="CDD" id="cd00067">
    <property type="entry name" value="GAL4"/>
    <property type="match status" value="1"/>
</dbReference>
<dbReference type="Proteomes" id="UP001498476">
    <property type="component" value="Unassembled WGS sequence"/>
</dbReference>
<dbReference type="SMART" id="SM00066">
    <property type="entry name" value="GAL4"/>
    <property type="match status" value="1"/>
</dbReference>
<dbReference type="InterPro" id="IPR001138">
    <property type="entry name" value="Zn2Cys6_DnaBD"/>
</dbReference>
<dbReference type="EMBL" id="JAZAVJ010000134">
    <property type="protein sequence ID" value="KAK7413276.1"/>
    <property type="molecule type" value="Genomic_DNA"/>
</dbReference>
<organism evidence="5 6">
    <name type="scientific">Neonectria punicea</name>
    <dbReference type="NCBI Taxonomy" id="979145"/>
    <lineage>
        <taxon>Eukaryota</taxon>
        <taxon>Fungi</taxon>
        <taxon>Dikarya</taxon>
        <taxon>Ascomycota</taxon>
        <taxon>Pezizomycotina</taxon>
        <taxon>Sordariomycetes</taxon>
        <taxon>Hypocreomycetidae</taxon>
        <taxon>Hypocreales</taxon>
        <taxon>Nectriaceae</taxon>
        <taxon>Neonectria</taxon>
    </lineage>
</organism>
<dbReference type="PANTHER" id="PTHR46910">
    <property type="entry name" value="TRANSCRIPTION FACTOR PDR1"/>
    <property type="match status" value="1"/>
</dbReference>
<dbReference type="PANTHER" id="PTHR46910:SF33">
    <property type="entry name" value="ZN(II)2CYS6 TRANSCRIPTION FACTOR (EUROFUNG)"/>
    <property type="match status" value="1"/>
</dbReference>